<keyword evidence="2" id="KW-1185">Reference proteome</keyword>
<reference evidence="1 2" key="1">
    <citation type="submission" date="2016-10" db="EMBL/GenBank/DDBJ databases">
        <authorList>
            <person name="de Groot N.N."/>
        </authorList>
    </citation>
    <scope>NUCLEOTIDE SEQUENCE [LARGE SCALE GENOMIC DNA]</scope>
    <source>
        <strain evidence="1 2">CGMCC 4.6533</strain>
    </source>
</reference>
<dbReference type="Gene3D" id="3.30.530.20">
    <property type="match status" value="1"/>
</dbReference>
<evidence type="ECO:0008006" key="3">
    <source>
        <dbReference type="Google" id="ProtNLM"/>
    </source>
</evidence>
<dbReference type="AlphaFoldDB" id="A0A1G9QXK0"/>
<protein>
    <recommendedName>
        <fullName evidence="3">Polyketide cyclase / dehydrase and lipid transport</fullName>
    </recommendedName>
</protein>
<gene>
    <name evidence="1" type="ORF">SAMN05421869_13745</name>
</gene>
<sequence>MSGAQYTLTGRLPVALPPEEALGLFTPRGEEQWVTGWQPRFPMDTGDDSAPGTVFETDSHGELTIWVVVGREPGRRISYARTTPGSRAGTVTVEVSGDGQGGSTVLVTYELTALTPEGEGPLREFAGHYPGFLRSWETEISRHLGSRSPHSS</sequence>
<dbReference type="SUPFAM" id="SSF55961">
    <property type="entry name" value="Bet v1-like"/>
    <property type="match status" value="1"/>
</dbReference>
<evidence type="ECO:0000313" key="2">
    <source>
        <dbReference type="Proteomes" id="UP000199202"/>
    </source>
</evidence>
<dbReference type="OrthoDB" id="5458416at2"/>
<name>A0A1G9QXK0_9ACTN</name>
<proteinExistence type="predicted"/>
<dbReference type="InterPro" id="IPR023393">
    <property type="entry name" value="START-like_dom_sf"/>
</dbReference>
<evidence type="ECO:0000313" key="1">
    <source>
        <dbReference type="EMBL" id="SDM15591.1"/>
    </source>
</evidence>
<accession>A0A1G9QXK0</accession>
<dbReference type="RefSeq" id="WP_090946235.1">
    <property type="nucleotide sequence ID" value="NZ_FNDJ01000037.1"/>
</dbReference>
<dbReference type="STRING" id="633440.SAMN05421869_13745"/>
<dbReference type="EMBL" id="FNDJ01000037">
    <property type="protein sequence ID" value="SDM15591.1"/>
    <property type="molecule type" value="Genomic_DNA"/>
</dbReference>
<dbReference type="Proteomes" id="UP000199202">
    <property type="component" value="Unassembled WGS sequence"/>
</dbReference>
<organism evidence="1 2">
    <name type="scientific">Nonomuraea jiangxiensis</name>
    <dbReference type="NCBI Taxonomy" id="633440"/>
    <lineage>
        <taxon>Bacteria</taxon>
        <taxon>Bacillati</taxon>
        <taxon>Actinomycetota</taxon>
        <taxon>Actinomycetes</taxon>
        <taxon>Streptosporangiales</taxon>
        <taxon>Streptosporangiaceae</taxon>
        <taxon>Nonomuraea</taxon>
    </lineage>
</organism>